<keyword evidence="4" id="KW-1185">Reference proteome</keyword>
<keyword evidence="2" id="KW-0472">Membrane</keyword>
<dbReference type="Proteomes" id="UP001260188">
    <property type="component" value="Unassembled WGS sequence"/>
</dbReference>
<proteinExistence type="predicted"/>
<dbReference type="RefSeq" id="WP_088380591.1">
    <property type="nucleotide sequence ID" value="NZ_JAVIZA010000001.1"/>
</dbReference>
<reference evidence="3 4" key="1">
    <citation type="submission" date="2023-08" db="EMBL/GenBank/DDBJ databases">
        <title>Functional and genomic diversity of the sorghum phyllosphere microbiome.</title>
        <authorList>
            <person name="Shade A."/>
        </authorList>
    </citation>
    <scope>NUCLEOTIDE SEQUENCE [LARGE SCALE GENOMIC DNA]</scope>
    <source>
        <strain evidence="3 4">SORGH_AS_0919</strain>
    </source>
</reference>
<protein>
    <submittedName>
        <fullName evidence="3">Phage tail protein</fullName>
    </submittedName>
</protein>
<comment type="caution">
    <text evidence="3">The sequence shown here is derived from an EMBL/GenBank/DDBJ whole genome shotgun (WGS) entry which is preliminary data.</text>
</comment>
<evidence type="ECO:0000313" key="3">
    <source>
        <dbReference type="EMBL" id="MDR6167294.1"/>
    </source>
</evidence>
<keyword evidence="2" id="KW-0812">Transmembrane</keyword>
<gene>
    <name evidence="3" type="ORF">QE367_001498</name>
</gene>
<feature type="transmembrane region" description="Helical" evidence="2">
    <location>
        <begin position="21"/>
        <end position="43"/>
    </location>
</feature>
<evidence type="ECO:0000256" key="1">
    <source>
        <dbReference type="SAM" id="MobiDB-lite"/>
    </source>
</evidence>
<feature type="transmembrane region" description="Helical" evidence="2">
    <location>
        <begin position="55"/>
        <end position="85"/>
    </location>
</feature>
<name>A0ABU1I080_9MICO</name>
<evidence type="ECO:0000313" key="4">
    <source>
        <dbReference type="Proteomes" id="UP001260188"/>
    </source>
</evidence>
<accession>A0ABU1I080</accession>
<evidence type="ECO:0000256" key="2">
    <source>
        <dbReference type="SAM" id="Phobius"/>
    </source>
</evidence>
<feature type="region of interest" description="Disordered" evidence="1">
    <location>
        <begin position="95"/>
        <end position="114"/>
    </location>
</feature>
<organism evidence="3 4">
    <name type="scientific">Microbacterium paludicola</name>
    <dbReference type="NCBI Taxonomy" id="300019"/>
    <lineage>
        <taxon>Bacteria</taxon>
        <taxon>Bacillati</taxon>
        <taxon>Actinomycetota</taxon>
        <taxon>Actinomycetes</taxon>
        <taxon>Micrococcales</taxon>
        <taxon>Microbacteriaceae</taxon>
        <taxon>Microbacterium</taxon>
    </lineage>
</organism>
<dbReference type="EMBL" id="JAVIZA010000001">
    <property type="protein sequence ID" value="MDR6167294.1"/>
    <property type="molecule type" value="Genomic_DNA"/>
</dbReference>
<keyword evidence="2" id="KW-1133">Transmembrane helix</keyword>
<sequence length="114" mass="11747">MTDIVMTEDTAFPSPPARPRVRWAGIVWGLAFATLAIAGIVLTRSSDAYGGLIEWVTAISIPTLVATALLSAGLAVLIAGIAGMLRHAQRSLAARRATGPGADPVGETAARHTT</sequence>